<dbReference type="PANTHER" id="PTHR11705">
    <property type="entry name" value="PROTEASE FAMILY M14 CARBOXYPEPTIDASE A,B"/>
    <property type="match status" value="1"/>
</dbReference>
<feature type="domain" description="Peptidase M14" evidence="9">
    <location>
        <begin position="1"/>
        <end position="326"/>
    </location>
</feature>
<comment type="cofactor">
    <cofactor evidence="1">
        <name>Zn(2+)</name>
        <dbReference type="ChEBI" id="CHEBI:29105"/>
    </cofactor>
</comment>
<evidence type="ECO:0000256" key="8">
    <source>
        <dbReference type="PROSITE-ProRule" id="PRU01379"/>
    </source>
</evidence>
<dbReference type="InterPro" id="IPR000834">
    <property type="entry name" value="Peptidase_M14"/>
</dbReference>
<dbReference type="Proteomes" id="UP000235116">
    <property type="component" value="Chromosome"/>
</dbReference>
<dbReference type="AlphaFoldDB" id="A0A2K9LGE6"/>
<gene>
    <name evidence="10" type="ORF">Kalk_02210</name>
</gene>
<dbReference type="InterPro" id="IPR057246">
    <property type="entry name" value="CARBOXYPEPT_ZN_1"/>
</dbReference>
<sequence length="326" mass="37952">MDRWLEQADLPARVNTLSAVECGEECLPLYCFETGSTKPDAPVVIFTGGVHGVERIGTQVILSFMNTIFNRMDWDESLHSLLKDVRLLFVPLVNPVGMLKRTRSNGNGVDLMRNAPIEAMGKVPFLLGGQRMSSHIPWYRGRKGDPMQRESAALLQLVENVVADSRFVISLDCHSGFGHQDQVWFPYAFTPDPFDDIGEMFALRLLFRRTHPTFSFYLIEPQSRNYTTHGDLWDYVYRETLHKRKGTYLPLTLEMGSWLWVKKNPLQLFNALGVFNPVLPHRHERVLRRHQCLMEFLIRATASYKNWLPHPVDRREWMHQAIEYWY</sequence>
<evidence type="ECO:0000259" key="9">
    <source>
        <dbReference type="PROSITE" id="PS52035"/>
    </source>
</evidence>
<evidence type="ECO:0000313" key="10">
    <source>
        <dbReference type="EMBL" id="AUM11313.1"/>
    </source>
</evidence>
<evidence type="ECO:0000256" key="6">
    <source>
        <dbReference type="ARBA" id="ARBA00022833"/>
    </source>
</evidence>
<dbReference type="PROSITE" id="PS00132">
    <property type="entry name" value="CARBOXYPEPT_ZN_1"/>
    <property type="match status" value="1"/>
</dbReference>
<keyword evidence="4" id="KW-0479">Metal-binding</keyword>
<keyword evidence="3" id="KW-0645">Protease</keyword>
<dbReference type="GO" id="GO:0005615">
    <property type="term" value="C:extracellular space"/>
    <property type="evidence" value="ECO:0007669"/>
    <property type="project" value="TreeGrafter"/>
</dbReference>
<evidence type="ECO:0000256" key="2">
    <source>
        <dbReference type="ARBA" id="ARBA00005988"/>
    </source>
</evidence>
<keyword evidence="6" id="KW-0862">Zinc</keyword>
<evidence type="ECO:0000256" key="5">
    <source>
        <dbReference type="ARBA" id="ARBA00022801"/>
    </source>
</evidence>
<protein>
    <recommendedName>
        <fullName evidence="9">Peptidase M14 domain-containing protein</fullName>
    </recommendedName>
</protein>
<dbReference type="Gene3D" id="3.40.630.10">
    <property type="entry name" value="Zn peptidases"/>
    <property type="match status" value="1"/>
</dbReference>
<reference evidence="11" key="1">
    <citation type="submission" date="2017-08" db="EMBL/GenBank/DDBJ databases">
        <title>Direct submision.</title>
        <authorList>
            <person name="Kim S.-J."/>
            <person name="Rhee S.-K."/>
        </authorList>
    </citation>
    <scope>NUCLEOTIDE SEQUENCE [LARGE SCALE GENOMIC DNA]</scope>
    <source>
        <strain evidence="11">GI5</strain>
    </source>
</reference>
<dbReference type="GO" id="GO:0006508">
    <property type="term" value="P:proteolysis"/>
    <property type="evidence" value="ECO:0007669"/>
    <property type="project" value="UniProtKB-KW"/>
</dbReference>
<keyword evidence="11" id="KW-1185">Reference proteome</keyword>
<dbReference type="GO" id="GO:0008270">
    <property type="term" value="F:zinc ion binding"/>
    <property type="evidence" value="ECO:0007669"/>
    <property type="project" value="InterPro"/>
</dbReference>
<dbReference type="SUPFAM" id="SSF53187">
    <property type="entry name" value="Zn-dependent exopeptidases"/>
    <property type="match status" value="1"/>
</dbReference>
<dbReference type="KEGG" id="kak:Kalk_02210"/>
<evidence type="ECO:0000256" key="7">
    <source>
        <dbReference type="ARBA" id="ARBA00023049"/>
    </source>
</evidence>
<dbReference type="RefSeq" id="WP_101892653.1">
    <property type="nucleotide sequence ID" value="NZ_CP022684.1"/>
</dbReference>
<accession>A0A2K9LGE6</accession>
<dbReference type="GO" id="GO:0004181">
    <property type="term" value="F:metallocarboxypeptidase activity"/>
    <property type="evidence" value="ECO:0007669"/>
    <property type="project" value="InterPro"/>
</dbReference>
<proteinExistence type="inferred from homology"/>
<evidence type="ECO:0000313" key="11">
    <source>
        <dbReference type="Proteomes" id="UP000235116"/>
    </source>
</evidence>
<evidence type="ECO:0000256" key="3">
    <source>
        <dbReference type="ARBA" id="ARBA00022670"/>
    </source>
</evidence>
<dbReference type="OrthoDB" id="9779324at2"/>
<name>A0A2K9LGE6_9GAMM</name>
<comment type="caution">
    <text evidence="8">Lacks conserved residue(s) required for the propagation of feature annotation.</text>
</comment>
<organism evidence="10 11">
    <name type="scientific">Ketobacter alkanivorans</name>
    <dbReference type="NCBI Taxonomy" id="1917421"/>
    <lineage>
        <taxon>Bacteria</taxon>
        <taxon>Pseudomonadati</taxon>
        <taxon>Pseudomonadota</taxon>
        <taxon>Gammaproteobacteria</taxon>
        <taxon>Pseudomonadales</taxon>
        <taxon>Ketobacteraceae</taxon>
        <taxon>Ketobacter</taxon>
    </lineage>
</organism>
<dbReference type="PROSITE" id="PS52035">
    <property type="entry name" value="PEPTIDASE_M14"/>
    <property type="match status" value="1"/>
</dbReference>
<comment type="similarity">
    <text evidence="2 8">Belongs to the peptidase M14 family.</text>
</comment>
<dbReference type="EMBL" id="CP022684">
    <property type="protein sequence ID" value="AUM11313.1"/>
    <property type="molecule type" value="Genomic_DNA"/>
</dbReference>
<dbReference type="Pfam" id="PF00246">
    <property type="entry name" value="Peptidase_M14"/>
    <property type="match status" value="1"/>
</dbReference>
<dbReference type="PANTHER" id="PTHR11705:SF143">
    <property type="entry name" value="SLL0236 PROTEIN"/>
    <property type="match status" value="1"/>
</dbReference>
<evidence type="ECO:0000256" key="4">
    <source>
        <dbReference type="ARBA" id="ARBA00022723"/>
    </source>
</evidence>
<keyword evidence="7" id="KW-0482">Metalloprotease</keyword>
<evidence type="ECO:0000256" key="1">
    <source>
        <dbReference type="ARBA" id="ARBA00001947"/>
    </source>
</evidence>
<keyword evidence="5" id="KW-0378">Hydrolase</keyword>